<dbReference type="SUPFAM" id="SSF52540">
    <property type="entry name" value="P-loop containing nucleoside triphosphate hydrolases"/>
    <property type="match status" value="1"/>
</dbReference>
<dbReference type="Gene3D" id="3.80.10.10">
    <property type="entry name" value="Ribonuclease Inhibitor"/>
    <property type="match status" value="2"/>
</dbReference>
<dbReference type="Gene3D" id="1.10.10.10">
    <property type="entry name" value="Winged helix-like DNA-binding domain superfamily/Winged helix DNA-binding domain"/>
    <property type="match status" value="1"/>
</dbReference>
<dbReference type="InterPro" id="IPR058922">
    <property type="entry name" value="WHD_DRP"/>
</dbReference>
<dbReference type="Pfam" id="PF23598">
    <property type="entry name" value="LRR_14"/>
    <property type="match status" value="1"/>
</dbReference>
<evidence type="ECO:0000256" key="1">
    <source>
        <dbReference type="ARBA" id="ARBA00008894"/>
    </source>
</evidence>
<dbReference type="InterPro" id="IPR002182">
    <property type="entry name" value="NB-ARC"/>
</dbReference>
<evidence type="ECO:0000256" key="2">
    <source>
        <dbReference type="ARBA" id="ARBA00022614"/>
    </source>
</evidence>
<reference evidence="12 13" key="1">
    <citation type="journal article" date="2023" name="Hortic Res">
        <title>The complete reference genome for grapevine (Vitis vinifera L.) genetics and breeding.</title>
        <authorList>
            <person name="Shi X."/>
            <person name="Cao S."/>
            <person name="Wang X."/>
            <person name="Huang S."/>
            <person name="Wang Y."/>
            <person name="Liu Z."/>
            <person name="Liu W."/>
            <person name="Leng X."/>
            <person name="Peng Y."/>
            <person name="Wang N."/>
            <person name="Wang Y."/>
            <person name="Ma Z."/>
            <person name="Xu X."/>
            <person name="Zhang F."/>
            <person name="Xue H."/>
            <person name="Zhong H."/>
            <person name="Wang Y."/>
            <person name="Zhang K."/>
            <person name="Velt A."/>
            <person name="Avia K."/>
            <person name="Holtgrawe D."/>
            <person name="Grimplet J."/>
            <person name="Matus J.T."/>
            <person name="Ware D."/>
            <person name="Wu X."/>
            <person name="Wang H."/>
            <person name="Liu C."/>
            <person name="Fang Y."/>
            <person name="Rustenholz C."/>
            <person name="Cheng Z."/>
            <person name="Xiao H."/>
            <person name="Zhou Y."/>
        </authorList>
    </citation>
    <scope>NUCLEOTIDE SEQUENCE [LARGE SCALE GENOMIC DNA]</scope>
    <source>
        <strain evidence="13">cv. Pinot noir / PN40024</strain>
        <tissue evidence="12">Leaf</tissue>
    </source>
</reference>
<dbReference type="InterPro" id="IPR042197">
    <property type="entry name" value="Apaf_helical"/>
</dbReference>
<dbReference type="InterPro" id="IPR050905">
    <property type="entry name" value="Plant_NBS-LRR"/>
</dbReference>
<proteinExistence type="inferred from homology"/>
<keyword evidence="2" id="KW-0433">Leucine-rich repeat</keyword>
<evidence type="ECO:0000259" key="9">
    <source>
        <dbReference type="Pfam" id="PF23247"/>
    </source>
</evidence>
<dbReference type="Pfam" id="PF00931">
    <property type="entry name" value="NB-ARC"/>
    <property type="match status" value="1"/>
</dbReference>
<evidence type="ECO:0000256" key="5">
    <source>
        <dbReference type="ARBA" id="ARBA00022821"/>
    </source>
</evidence>
<dbReference type="SUPFAM" id="SSF52058">
    <property type="entry name" value="L domain-like"/>
    <property type="match status" value="2"/>
</dbReference>
<evidence type="ECO:0008006" key="14">
    <source>
        <dbReference type="Google" id="ProtNLM"/>
    </source>
</evidence>
<feature type="domain" description="Disease resistance protein At4g27190-like leucine-rich repeats" evidence="9">
    <location>
        <begin position="814"/>
        <end position="960"/>
    </location>
</feature>
<keyword evidence="4" id="KW-0547">Nucleotide-binding</keyword>
<evidence type="ECO:0000313" key="12">
    <source>
        <dbReference type="EMBL" id="WJZ98756.1"/>
    </source>
</evidence>
<dbReference type="SMART" id="SM00369">
    <property type="entry name" value="LRR_TYP"/>
    <property type="match status" value="4"/>
</dbReference>
<dbReference type="Gene3D" id="3.40.50.300">
    <property type="entry name" value="P-loop containing nucleotide triphosphate hydrolases"/>
    <property type="match status" value="1"/>
</dbReference>
<evidence type="ECO:0000313" key="13">
    <source>
        <dbReference type="Proteomes" id="UP001227230"/>
    </source>
</evidence>
<protein>
    <recommendedName>
        <fullName evidence="14">NB-ARC domain-containing protein</fullName>
    </recommendedName>
</protein>
<evidence type="ECO:0000256" key="7">
    <source>
        <dbReference type="SAM" id="Coils"/>
    </source>
</evidence>
<accession>A0ABY9CW13</accession>
<evidence type="ECO:0000256" key="6">
    <source>
        <dbReference type="ARBA" id="ARBA00022840"/>
    </source>
</evidence>
<dbReference type="InterPro" id="IPR032675">
    <property type="entry name" value="LRR_dom_sf"/>
</dbReference>
<keyword evidence="7" id="KW-0175">Coiled coil</keyword>
<dbReference type="InterPro" id="IPR003591">
    <property type="entry name" value="Leu-rich_rpt_typical-subtyp"/>
</dbReference>
<name>A0ABY9CW13_VITVI</name>
<evidence type="ECO:0000259" key="11">
    <source>
        <dbReference type="Pfam" id="PF23598"/>
    </source>
</evidence>
<dbReference type="Gene3D" id="1.10.8.430">
    <property type="entry name" value="Helical domain of apoptotic protease-activating factors"/>
    <property type="match status" value="1"/>
</dbReference>
<feature type="coiled-coil region" evidence="7">
    <location>
        <begin position="25"/>
        <end position="59"/>
    </location>
</feature>
<dbReference type="PRINTS" id="PR00364">
    <property type="entry name" value="DISEASERSIST"/>
</dbReference>
<dbReference type="InterPro" id="IPR057135">
    <property type="entry name" value="At4g27190-like_LRR"/>
</dbReference>
<feature type="domain" description="Disease resistance protein winged helix" evidence="10">
    <location>
        <begin position="409"/>
        <end position="474"/>
    </location>
</feature>
<keyword evidence="3" id="KW-0677">Repeat</keyword>
<dbReference type="InterPro" id="IPR001611">
    <property type="entry name" value="Leu-rich_rpt"/>
</dbReference>
<dbReference type="Proteomes" id="UP001227230">
    <property type="component" value="Chromosome 11"/>
</dbReference>
<evidence type="ECO:0000259" key="8">
    <source>
        <dbReference type="Pfam" id="PF00931"/>
    </source>
</evidence>
<dbReference type="InterPro" id="IPR036388">
    <property type="entry name" value="WH-like_DNA-bd_sf"/>
</dbReference>
<dbReference type="Pfam" id="PF23559">
    <property type="entry name" value="WHD_DRP"/>
    <property type="match status" value="1"/>
</dbReference>
<keyword evidence="13" id="KW-1185">Reference proteome</keyword>
<dbReference type="Pfam" id="PF23247">
    <property type="entry name" value="LRR_RPS2"/>
    <property type="match status" value="1"/>
</dbReference>
<dbReference type="PANTHER" id="PTHR33463:SF198">
    <property type="entry name" value="RPP4C3"/>
    <property type="match status" value="1"/>
</dbReference>
<keyword evidence="5" id="KW-0611">Plant defense</keyword>
<feature type="domain" description="Disease resistance R13L4/SHOC-2-like LRR" evidence="11">
    <location>
        <begin position="533"/>
        <end position="652"/>
    </location>
</feature>
<dbReference type="InterPro" id="IPR027417">
    <property type="entry name" value="P-loop_NTPase"/>
</dbReference>
<evidence type="ECO:0000256" key="4">
    <source>
        <dbReference type="ARBA" id="ARBA00022741"/>
    </source>
</evidence>
<feature type="domain" description="NB-ARC" evidence="8">
    <location>
        <begin position="157"/>
        <end position="324"/>
    </location>
</feature>
<dbReference type="PANTHER" id="PTHR33463">
    <property type="entry name" value="NB-ARC DOMAIN-CONTAINING PROTEIN-RELATED"/>
    <property type="match status" value="1"/>
</dbReference>
<dbReference type="EMBL" id="CP126658">
    <property type="protein sequence ID" value="WJZ98756.1"/>
    <property type="molecule type" value="Genomic_DNA"/>
</dbReference>
<evidence type="ECO:0000256" key="3">
    <source>
        <dbReference type="ARBA" id="ARBA00022737"/>
    </source>
</evidence>
<gene>
    <name evidence="12" type="ORF">VitviT2T_017264</name>
</gene>
<keyword evidence="6" id="KW-0067">ATP-binding</keyword>
<evidence type="ECO:0000259" key="10">
    <source>
        <dbReference type="Pfam" id="PF23559"/>
    </source>
</evidence>
<organism evidence="12 13">
    <name type="scientific">Vitis vinifera</name>
    <name type="common">Grape</name>
    <dbReference type="NCBI Taxonomy" id="29760"/>
    <lineage>
        <taxon>Eukaryota</taxon>
        <taxon>Viridiplantae</taxon>
        <taxon>Streptophyta</taxon>
        <taxon>Embryophyta</taxon>
        <taxon>Tracheophyta</taxon>
        <taxon>Spermatophyta</taxon>
        <taxon>Magnoliopsida</taxon>
        <taxon>eudicotyledons</taxon>
        <taxon>Gunneridae</taxon>
        <taxon>Pentapetalae</taxon>
        <taxon>rosids</taxon>
        <taxon>Vitales</taxon>
        <taxon>Vitaceae</taxon>
        <taxon>Viteae</taxon>
        <taxon>Vitis</taxon>
    </lineage>
</organism>
<dbReference type="PROSITE" id="PS51450">
    <property type="entry name" value="LRR"/>
    <property type="match status" value="1"/>
</dbReference>
<sequence>MDIVTFIWGVGTKLWGPVTHQIGYLVHYKKNLENLKAQVEALEALRKDNQESVRAAEMNGEEIKAQVQIWLKGADAAIVEVEKVIDDFKLNKRCFWGCCPDCTSRYKLSRKAVKDAVTIGELQDKGKFDRVSLQIRKPLEIESMISTGDFEAFESTQQAMNEVMKALRDDNVNVIGVYGMGGVGKTTMVEQVSVQARRDELFDHVVKAVVSQNINLKMIQGQIADMLAVKLDDETEAGRAGHLKERIMRGRRILIFLDDLWGRIELAKIGVPSGRDLEACKSKIILTTRLENVCHAMESQAKVPLHILSEQDSWRLFRKKAGNAVDSPDFHDVAWRVVKECGGLPIALVVVARALGDKDLEEWKEAARQLEMSNPTKDDHDHTVFRCIKFSYDYLKHEDAKRCFLNCCLFPEDTNINIEDLVKYGIGQGLFQNANTVEEARAAASSLLKHLKACSLLLNSDQEGCVKMHDVVRDTAISIASAGDELAFLVHSGAALKKWPRRDSYEAYTAISLMSNEIQDLPDGLVCPKLQTLLLQNNIDIQEIPDGFFERMESLRVLDVNGADISSLPSSLGLLLNLRTLCLDGCKSTDISILGELRKLEILSLRESCIEELPEEIGKLVSLRMLDFTMSSDLKRIRSNLLLSLSQLEEIYLQGSFGDWGKPIEGMDQETNAGFDELTRLPYLNTLKVDITDAGCIPQTVVSNPNWVKFNICMSEDLFVRLMDVHLSKIMAARSRALILNTTINTLPDWFNSVVTEKTEKLFYIHGSGLHNIISEYDQGRLNGLKSLLVQSCYGIVQLMNTDIHVLNRPVFDNLEELRVHNMDYLKVMCVGELPPGSLRKLKFFQVEQCDELVGTLLQPNLLKRLENLEVLDVSGNSLEDIFRSEGLGKEQILLRKLREMKLDKLPQLKNIWNGPAELAIFNKLKILTVIACKKLRNLFAITVSRCLLQLEELWIEDCGGLEVIIGEDKGEASSNMSHKSRVKEIVEKQKEEAMEKIILPQLKNLSLQNLPLLTGFYSGFASIQCPSLEQLHTQDCPLFRVTTDEFHSRKQVQVNNEQHFLLLRKRLWELRQFS</sequence>
<comment type="similarity">
    <text evidence="1">Belongs to the disease resistance NB-LRR family.</text>
</comment>
<dbReference type="InterPro" id="IPR055414">
    <property type="entry name" value="LRR_R13L4/SHOC2-like"/>
</dbReference>